<dbReference type="PANTHER" id="PTHR22981:SF81">
    <property type="entry name" value="DEHYDROGENASE, PUTATIVE-RELATED"/>
    <property type="match status" value="1"/>
</dbReference>
<dbReference type="SUPFAM" id="SSF48179">
    <property type="entry name" value="6-phosphogluconate dehydrogenase C-terminal domain-like"/>
    <property type="match status" value="1"/>
</dbReference>
<organism evidence="5 6">
    <name type="scientific">Aspergillus keveii</name>
    <dbReference type="NCBI Taxonomy" id="714993"/>
    <lineage>
        <taxon>Eukaryota</taxon>
        <taxon>Fungi</taxon>
        <taxon>Dikarya</taxon>
        <taxon>Ascomycota</taxon>
        <taxon>Pezizomycotina</taxon>
        <taxon>Eurotiomycetes</taxon>
        <taxon>Eurotiomycetidae</taxon>
        <taxon>Eurotiales</taxon>
        <taxon>Aspergillaceae</taxon>
        <taxon>Aspergillus</taxon>
        <taxon>Aspergillus subgen. Nidulantes</taxon>
    </lineage>
</organism>
<dbReference type="InterPro" id="IPR008927">
    <property type="entry name" value="6-PGluconate_DH-like_C_sf"/>
</dbReference>
<dbReference type="InterPro" id="IPR006115">
    <property type="entry name" value="6PGDH_NADP-bd"/>
</dbReference>
<dbReference type="Gene3D" id="3.40.50.720">
    <property type="entry name" value="NAD(P)-binding Rossmann-like Domain"/>
    <property type="match status" value="1"/>
</dbReference>
<dbReference type="InterPro" id="IPR029154">
    <property type="entry name" value="HIBADH-like_NADP-bd"/>
</dbReference>
<gene>
    <name evidence="5" type="ORF">BJX66DRAFT_346684</name>
</gene>
<feature type="domain" description="6-phosphogluconate dehydrogenase NADP-binding" evidence="3">
    <location>
        <begin position="6"/>
        <end position="174"/>
    </location>
</feature>
<dbReference type="Pfam" id="PF03446">
    <property type="entry name" value="NAD_binding_2"/>
    <property type="match status" value="1"/>
</dbReference>
<keyword evidence="2" id="KW-0520">NAD</keyword>
<accession>A0ABR4FTP0</accession>
<keyword evidence="6" id="KW-1185">Reference proteome</keyword>
<evidence type="ECO:0000256" key="2">
    <source>
        <dbReference type="ARBA" id="ARBA00023027"/>
    </source>
</evidence>
<dbReference type="PIRSF" id="PIRSF000103">
    <property type="entry name" value="HIBADH"/>
    <property type="match status" value="1"/>
</dbReference>
<dbReference type="Pfam" id="PF14833">
    <property type="entry name" value="NAD_binding_11"/>
    <property type="match status" value="1"/>
</dbReference>
<dbReference type="SUPFAM" id="SSF51735">
    <property type="entry name" value="NAD(P)-binding Rossmann-fold domains"/>
    <property type="match status" value="1"/>
</dbReference>
<evidence type="ECO:0000313" key="6">
    <source>
        <dbReference type="Proteomes" id="UP001610563"/>
    </source>
</evidence>
<sequence length="320" mass="34232">MSPRELGFIGLGVMGYPMALNLLKKLDEGARLHVYDVDERALKKFEQEAPTKVHVCANAREVAKSSTILFTIVPEGRHVRSVYLDERAGVLTTSIDDKILVDCSTIDTATSMDVGEAVRQNSKTAAFYDAPVSGGSLGAAAGTLTFMLGCAEDDPKFTLLNELLSAMGSSIFPCGGFSLGLTAKLCNNYCSGLIAIATAEAMNIGIKSGMNPALLAKVFATSTAQSTINDKWNPVPGVCPNAPASKGYHGGFKVQLMKKDFALAVEAADRVGAQLELGVSGLKVYQEASEDDRCRDLDSRVVFRYIGGEEDWEAKLTTRQ</sequence>
<dbReference type="EMBL" id="JBFTWV010000113">
    <property type="protein sequence ID" value="KAL2786633.1"/>
    <property type="molecule type" value="Genomic_DNA"/>
</dbReference>
<reference evidence="5 6" key="1">
    <citation type="submission" date="2024-07" db="EMBL/GenBank/DDBJ databases">
        <title>Section-level genome sequencing and comparative genomics of Aspergillus sections Usti and Cavernicolus.</title>
        <authorList>
            <consortium name="Lawrence Berkeley National Laboratory"/>
            <person name="Nybo J.L."/>
            <person name="Vesth T.C."/>
            <person name="Theobald S."/>
            <person name="Frisvad J.C."/>
            <person name="Larsen T.O."/>
            <person name="Kjaerboelling I."/>
            <person name="Rothschild-Mancinelli K."/>
            <person name="Lyhne E.K."/>
            <person name="Kogle M.E."/>
            <person name="Barry K."/>
            <person name="Clum A."/>
            <person name="Na H."/>
            <person name="Ledsgaard L."/>
            <person name="Lin J."/>
            <person name="Lipzen A."/>
            <person name="Kuo A."/>
            <person name="Riley R."/>
            <person name="Mondo S."/>
            <person name="Labutti K."/>
            <person name="Haridas S."/>
            <person name="Pangalinan J."/>
            <person name="Salamov A.A."/>
            <person name="Simmons B.A."/>
            <person name="Magnuson J.K."/>
            <person name="Chen J."/>
            <person name="Drula E."/>
            <person name="Henrissat B."/>
            <person name="Wiebenga A."/>
            <person name="Lubbers R.J."/>
            <person name="Gomes A.C."/>
            <person name="Makela M.R."/>
            <person name="Stajich J."/>
            <person name="Grigoriev I.V."/>
            <person name="Mortensen U.H."/>
            <person name="De Vries R.P."/>
            <person name="Baker S.E."/>
            <person name="Andersen M.R."/>
        </authorList>
    </citation>
    <scope>NUCLEOTIDE SEQUENCE [LARGE SCALE GENOMIC DNA]</scope>
    <source>
        <strain evidence="5 6">CBS 209.92</strain>
    </source>
</reference>
<dbReference type="InterPro" id="IPR002204">
    <property type="entry name" value="3-OH-isobutyrate_DH-rel_CS"/>
</dbReference>
<dbReference type="InterPro" id="IPR036291">
    <property type="entry name" value="NAD(P)-bd_dom_sf"/>
</dbReference>
<feature type="domain" description="3-hydroxyisobutyrate dehydrogenase-like NAD-binding" evidence="4">
    <location>
        <begin position="180"/>
        <end position="299"/>
    </location>
</feature>
<dbReference type="InterPro" id="IPR015815">
    <property type="entry name" value="HIBADH-related"/>
</dbReference>
<dbReference type="PANTHER" id="PTHR22981">
    <property type="entry name" value="3-HYDROXYISOBUTYRATE DEHYDROGENASE-RELATED"/>
    <property type="match status" value="1"/>
</dbReference>
<evidence type="ECO:0000259" key="3">
    <source>
        <dbReference type="Pfam" id="PF03446"/>
    </source>
</evidence>
<dbReference type="Proteomes" id="UP001610563">
    <property type="component" value="Unassembled WGS sequence"/>
</dbReference>
<dbReference type="InterPro" id="IPR013328">
    <property type="entry name" value="6PGD_dom2"/>
</dbReference>
<comment type="caution">
    <text evidence="5">The sequence shown here is derived from an EMBL/GenBank/DDBJ whole genome shotgun (WGS) entry which is preliminary data.</text>
</comment>
<keyword evidence="1" id="KW-0560">Oxidoreductase</keyword>
<proteinExistence type="predicted"/>
<evidence type="ECO:0000313" key="5">
    <source>
        <dbReference type="EMBL" id="KAL2786633.1"/>
    </source>
</evidence>
<name>A0ABR4FTP0_9EURO</name>
<protein>
    <submittedName>
        <fullName evidence="5">NAD binding domain of 6-phosphogluconate dehydrogenase-domain-containing protein</fullName>
    </submittedName>
</protein>
<dbReference type="PROSITE" id="PS00895">
    <property type="entry name" value="3_HYDROXYISOBUT_DH"/>
    <property type="match status" value="1"/>
</dbReference>
<dbReference type="Gene3D" id="1.10.1040.10">
    <property type="entry name" value="N-(1-d-carboxylethyl)-l-norvaline Dehydrogenase, domain 2"/>
    <property type="match status" value="1"/>
</dbReference>
<evidence type="ECO:0000256" key="1">
    <source>
        <dbReference type="ARBA" id="ARBA00023002"/>
    </source>
</evidence>
<evidence type="ECO:0000259" key="4">
    <source>
        <dbReference type="Pfam" id="PF14833"/>
    </source>
</evidence>